<keyword evidence="7" id="KW-0812">Transmembrane</keyword>
<evidence type="ECO:0000256" key="6">
    <source>
        <dbReference type="SAM" id="Coils"/>
    </source>
</evidence>
<dbReference type="InterPro" id="IPR003594">
    <property type="entry name" value="HATPase_dom"/>
</dbReference>
<dbReference type="Gene3D" id="1.10.287.130">
    <property type="match status" value="1"/>
</dbReference>
<evidence type="ECO:0000259" key="8">
    <source>
        <dbReference type="PROSITE" id="PS50109"/>
    </source>
</evidence>
<evidence type="ECO:0000256" key="3">
    <source>
        <dbReference type="ARBA" id="ARBA00022553"/>
    </source>
</evidence>
<evidence type="ECO:0000256" key="4">
    <source>
        <dbReference type="ARBA" id="ARBA00022777"/>
    </source>
</evidence>
<dbReference type="InterPro" id="IPR039506">
    <property type="entry name" value="SPOB_a"/>
</dbReference>
<evidence type="ECO:0000313" key="10">
    <source>
        <dbReference type="Proteomes" id="UP000192569"/>
    </source>
</evidence>
<keyword evidence="10" id="KW-1185">Reference proteome</keyword>
<feature type="coiled-coil region" evidence="6">
    <location>
        <begin position="73"/>
        <end position="100"/>
    </location>
</feature>
<dbReference type="InterPro" id="IPR036890">
    <property type="entry name" value="HATPase_C_sf"/>
</dbReference>
<evidence type="ECO:0000256" key="7">
    <source>
        <dbReference type="SAM" id="Phobius"/>
    </source>
</evidence>
<dbReference type="InterPro" id="IPR004358">
    <property type="entry name" value="Sig_transdc_His_kin-like_C"/>
</dbReference>
<dbReference type="Pfam" id="PF14689">
    <property type="entry name" value="SPOB_a"/>
    <property type="match status" value="1"/>
</dbReference>
<dbReference type="SMART" id="SM00387">
    <property type="entry name" value="HATPase_c"/>
    <property type="match status" value="1"/>
</dbReference>
<keyword evidence="4" id="KW-0808">Transferase</keyword>
<name>A0A1W1VN27_9FIRM</name>
<comment type="catalytic activity">
    <reaction evidence="1">
        <text>ATP + protein L-histidine = ADP + protein N-phospho-L-histidine.</text>
        <dbReference type="EC" id="2.7.13.3"/>
    </reaction>
</comment>
<dbReference type="PANTHER" id="PTHR43547:SF10">
    <property type="entry name" value="SENSOR HISTIDINE KINASE DCUS"/>
    <property type="match status" value="1"/>
</dbReference>
<dbReference type="PRINTS" id="PR00344">
    <property type="entry name" value="BCTRLSENSOR"/>
</dbReference>
<evidence type="ECO:0000256" key="1">
    <source>
        <dbReference type="ARBA" id="ARBA00000085"/>
    </source>
</evidence>
<dbReference type="AlphaFoldDB" id="A0A1W1VN27"/>
<dbReference type="GO" id="GO:0000155">
    <property type="term" value="F:phosphorelay sensor kinase activity"/>
    <property type="evidence" value="ECO:0007669"/>
    <property type="project" value="TreeGrafter"/>
</dbReference>
<dbReference type="Proteomes" id="UP000192569">
    <property type="component" value="Chromosome I"/>
</dbReference>
<protein>
    <recommendedName>
        <fullName evidence="2">histidine kinase</fullName>
        <ecNumber evidence="2">2.7.13.3</ecNumber>
    </recommendedName>
</protein>
<dbReference type="Gene3D" id="3.30.565.10">
    <property type="entry name" value="Histidine kinase-like ATPase, C-terminal domain"/>
    <property type="match status" value="1"/>
</dbReference>
<dbReference type="PANTHER" id="PTHR43547">
    <property type="entry name" value="TWO-COMPONENT HISTIDINE KINASE"/>
    <property type="match status" value="1"/>
</dbReference>
<gene>
    <name evidence="9" type="ORF">SAMN00808754_1077</name>
</gene>
<dbReference type="RefSeq" id="WP_172839048.1">
    <property type="nucleotide sequence ID" value="NZ_LT838272.1"/>
</dbReference>
<accession>A0A1W1VN27</accession>
<keyword evidence="7" id="KW-0472">Membrane</keyword>
<dbReference type="STRING" id="698762.SAMN00808754_1077"/>
<keyword evidence="3" id="KW-0597">Phosphoprotein</keyword>
<dbReference type="InterPro" id="IPR005467">
    <property type="entry name" value="His_kinase_dom"/>
</dbReference>
<organism evidence="9 10">
    <name type="scientific">Thermanaeromonas toyohensis ToBE</name>
    <dbReference type="NCBI Taxonomy" id="698762"/>
    <lineage>
        <taxon>Bacteria</taxon>
        <taxon>Bacillati</taxon>
        <taxon>Bacillota</taxon>
        <taxon>Clostridia</taxon>
        <taxon>Neomoorellales</taxon>
        <taxon>Neomoorellaceae</taxon>
        <taxon>Thermanaeromonas</taxon>
    </lineage>
</organism>
<feature type="transmembrane region" description="Helical" evidence="7">
    <location>
        <begin position="41"/>
        <end position="64"/>
    </location>
</feature>
<dbReference type="SUPFAM" id="SSF55874">
    <property type="entry name" value="ATPase domain of HSP90 chaperone/DNA topoisomerase II/histidine kinase"/>
    <property type="match status" value="1"/>
</dbReference>
<keyword evidence="5" id="KW-0902">Two-component regulatory system</keyword>
<sequence>MSRKPLILVALVLILLETLFFVLLNLNFIMAPAFPTLWPNAVTAVQVISPFFIATSLSLIFLLFKYVNKELEASNQRIYIENLRESLENLRAQRHDFMSHLQVIHGLLQLGMIGDARDYVASLCAEIRQPTRIISLNQPTLAALLQSKITLAESQGIACQCEVTTELKELLVPGMDITRIFGNLLDNAIEALKEATGERRLWLRIYEREEEYVFEVGNTGPAIPLALQQKIFERGFTTKKNREGHGQGLFIVKTLVDKHKGRISVHSSDQGTVFTLLFPRNKDSKF</sequence>
<evidence type="ECO:0000256" key="5">
    <source>
        <dbReference type="ARBA" id="ARBA00023012"/>
    </source>
</evidence>
<evidence type="ECO:0000313" key="9">
    <source>
        <dbReference type="EMBL" id="SMB94630.1"/>
    </source>
</evidence>
<dbReference type="PROSITE" id="PS50109">
    <property type="entry name" value="HIS_KIN"/>
    <property type="match status" value="1"/>
</dbReference>
<proteinExistence type="predicted"/>
<keyword evidence="6" id="KW-0175">Coiled coil</keyword>
<reference evidence="9 10" key="1">
    <citation type="submission" date="2017-04" db="EMBL/GenBank/DDBJ databases">
        <authorList>
            <person name="Afonso C.L."/>
            <person name="Miller P.J."/>
            <person name="Scott M.A."/>
            <person name="Spackman E."/>
            <person name="Goraichik I."/>
            <person name="Dimitrov K.M."/>
            <person name="Suarez D.L."/>
            <person name="Swayne D.E."/>
        </authorList>
    </citation>
    <scope>NUCLEOTIDE SEQUENCE [LARGE SCALE GENOMIC DNA]</scope>
    <source>
        <strain evidence="9 10">ToBE</strain>
    </source>
</reference>
<keyword evidence="4" id="KW-0418">Kinase</keyword>
<feature type="domain" description="Histidine kinase" evidence="8">
    <location>
        <begin position="177"/>
        <end position="282"/>
    </location>
</feature>
<feature type="transmembrane region" description="Helical" evidence="7">
    <location>
        <begin position="7"/>
        <end position="29"/>
    </location>
</feature>
<evidence type="ECO:0000256" key="2">
    <source>
        <dbReference type="ARBA" id="ARBA00012438"/>
    </source>
</evidence>
<dbReference type="EMBL" id="LT838272">
    <property type="protein sequence ID" value="SMB94630.1"/>
    <property type="molecule type" value="Genomic_DNA"/>
</dbReference>
<keyword evidence="7" id="KW-1133">Transmembrane helix</keyword>
<dbReference type="EC" id="2.7.13.3" evidence="2"/>
<dbReference type="Pfam" id="PF02518">
    <property type="entry name" value="HATPase_c"/>
    <property type="match status" value="1"/>
</dbReference>